<dbReference type="InterPro" id="IPR029070">
    <property type="entry name" value="Chitinase_insertion_sf"/>
</dbReference>
<dbReference type="SUPFAM" id="SSF54556">
    <property type="entry name" value="Chitinase insertion domain"/>
    <property type="match status" value="1"/>
</dbReference>
<dbReference type="Proteomes" id="UP000887574">
    <property type="component" value="Unplaced"/>
</dbReference>
<dbReference type="InterPro" id="IPR017853">
    <property type="entry name" value="GH"/>
</dbReference>
<dbReference type="GO" id="GO:0004568">
    <property type="term" value="F:chitinase activity"/>
    <property type="evidence" value="ECO:0007669"/>
    <property type="project" value="TreeGrafter"/>
</dbReference>
<feature type="chain" id="PRO_5037457930" evidence="1">
    <location>
        <begin position="20"/>
        <end position="355"/>
    </location>
</feature>
<dbReference type="WBParaSite" id="jg25540">
    <property type="protein sequence ID" value="jg25540"/>
    <property type="gene ID" value="jg25540"/>
</dbReference>
<evidence type="ECO:0000313" key="4">
    <source>
        <dbReference type="WBParaSite" id="jg25540"/>
    </source>
</evidence>
<evidence type="ECO:0000256" key="1">
    <source>
        <dbReference type="SAM" id="SignalP"/>
    </source>
</evidence>
<accession>A0A915E1Q8</accession>
<sequence>MKFLLSFFIFCQLNIICWAEKLLTCYTVTDNEQPTPPMLKSGSHQISLFSSSQKLKEVNKNLKVLITLTPQNEQMSRLVLNNTLMDQMLNDVLLYLEDNNLDGFDYDWEFPVWSQNAKPTDFNGFSTLLQKSHEKLHSLQADKYLLFVTVAAPYTIMDVGYDVAAVNRYADYVQIMNYDFHSYDKWRPFTGLNAPLKAEPYEVSVLGRMNSDYSTRHWLDMGVQPSKLIFGLPTYGRGFSLLNPESHSLYAVTTGPSSYGESTDYSLMCRLLKMAKVNYVWNEKAASPYLYFDDQWIGFEDRRSMVAKTVYAKQLNLGGVMIFALHADDYAGTCDEQGTRYPLIKAVKQELESAN</sequence>
<dbReference type="PANTHER" id="PTHR11177:SF317">
    <property type="entry name" value="CHITINASE 12-RELATED"/>
    <property type="match status" value="1"/>
</dbReference>
<dbReference type="Pfam" id="PF00704">
    <property type="entry name" value="Glyco_hydro_18"/>
    <property type="match status" value="1"/>
</dbReference>
<protein>
    <submittedName>
        <fullName evidence="4">GH18 domain-containing protein</fullName>
    </submittedName>
</protein>
<dbReference type="InterPro" id="IPR050314">
    <property type="entry name" value="Glycosyl_Hydrlase_18"/>
</dbReference>
<evidence type="ECO:0000259" key="2">
    <source>
        <dbReference type="PROSITE" id="PS51910"/>
    </source>
</evidence>
<dbReference type="Gene3D" id="3.10.50.10">
    <property type="match status" value="1"/>
</dbReference>
<dbReference type="SUPFAM" id="SSF51445">
    <property type="entry name" value="(Trans)glycosidases"/>
    <property type="match status" value="1"/>
</dbReference>
<dbReference type="PANTHER" id="PTHR11177">
    <property type="entry name" value="CHITINASE"/>
    <property type="match status" value="1"/>
</dbReference>
<dbReference type="PROSITE" id="PS51910">
    <property type="entry name" value="GH18_2"/>
    <property type="match status" value="1"/>
</dbReference>
<keyword evidence="3" id="KW-1185">Reference proteome</keyword>
<dbReference type="Gene3D" id="3.20.20.80">
    <property type="entry name" value="Glycosidases"/>
    <property type="match status" value="1"/>
</dbReference>
<feature type="domain" description="GH18" evidence="2">
    <location>
        <begin position="1"/>
        <end position="354"/>
    </location>
</feature>
<keyword evidence="1" id="KW-0732">Signal</keyword>
<name>A0A915E1Q8_9BILA</name>
<dbReference type="InterPro" id="IPR011583">
    <property type="entry name" value="Chitinase_II/V-like_cat"/>
</dbReference>
<feature type="signal peptide" evidence="1">
    <location>
        <begin position="1"/>
        <end position="19"/>
    </location>
</feature>
<dbReference type="GO" id="GO:0006032">
    <property type="term" value="P:chitin catabolic process"/>
    <property type="evidence" value="ECO:0007669"/>
    <property type="project" value="TreeGrafter"/>
</dbReference>
<dbReference type="GO" id="GO:0005576">
    <property type="term" value="C:extracellular region"/>
    <property type="evidence" value="ECO:0007669"/>
    <property type="project" value="TreeGrafter"/>
</dbReference>
<reference evidence="4" key="1">
    <citation type="submission" date="2022-11" db="UniProtKB">
        <authorList>
            <consortium name="WormBaseParasite"/>
        </authorList>
    </citation>
    <scope>IDENTIFICATION</scope>
</reference>
<organism evidence="3 4">
    <name type="scientific">Ditylenchus dipsaci</name>
    <dbReference type="NCBI Taxonomy" id="166011"/>
    <lineage>
        <taxon>Eukaryota</taxon>
        <taxon>Metazoa</taxon>
        <taxon>Ecdysozoa</taxon>
        <taxon>Nematoda</taxon>
        <taxon>Chromadorea</taxon>
        <taxon>Rhabditida</taxon>
        <taxon>Tylenchina</taxon>
        <taxon>Tylenchomorpha</taxon>
        <taxon>Sphaerularioidea</taxon>
        <taxon>Anguinidae</taxon>
        <taxon>Anguininae</taxon>
        <taxon>Ditylenchus</taxon>
    </lineage>
</organism>
<proteinExistence type="predicted"/>
<dbReference type="AlphaFoldDB" id="A0A915E1Q8"/>
<dbReference type="InterPro" id="IPR001223">
    <property type="entry name" value="Glyco_hydro18_cat"/>
</dbReference>
<evidence type="ECO:0000313" key="3">
    <source>
        <dbReference type="Proteomes" id="UP000887574"/>
    </source>
</evidence>
<dbReference type="GO" id="GO:0005975">
    <property type="term" value="P:carbohydrate metabolic process"/>
    <property type="evidence" value="ECO:0007669"/>
    <property type="project" value="InterPro"/>
</dbReference>
<dbReference type="GO" id="GO:0008061">
    <property type="term" value="F:chitin binding"/>
    <property type="evidence" value="ECO:0007669"/>
    <property type="project" value="InterPro"/>
</dbReference>
<dbReference type="SMART" id="SM00636">
    <property type="entry name" value="Glyco_18"/>
    <property type="match status" value="1"/>
</dbReference>